<keyword evidence="2" id="KW-1185">Reference proteome</keyword>
<proteinExistence type="predicted"/>
<evidence type="ECO:0000313" key="2">
    <source>
        <dbReference type="Proteomes" id="UP000789570"/>
    </source>
</evidence>
<dbReference type="Proteomes" id="UP000789570">
    <property type="component" value="Unassembled WGS sequence"/>
</dbReference>
<accession>A0A9N9CZ15</accession>
<name>A0A9N9CZ15_9GLOM</name>
<comment type="caution">
    <text evidence="1">The sequence shown here is derived from an EMBL/GenBank/DDBJ whole genome shotgun (WGS) entry which is preliminary data.</text>
</comment>
<protein>
    <submittedName>
        <fullName evidence="1">9953_t:CDS:1</fullName>
    </submittedName>
</protein>
<evidence type="ECO:0000313" key="1">
    <source>
        <dbReference type="EMBL" id="CAG8619246.1"/>
    </source>
</evidence>
<organism evidence="1 2">
    <name type="scientific">Funneliformis caledonium</name>
    <dbReference type="NCBI Taxonomy" id="1117310"/>
    <lineage>
        <taxon>Eukaryota</taxon>
        <taxon>Fungi</taxon>
        <taxon>Fungi incertae sedis</taxon>
        <taxon>Mucoromycota</taxon>
        <taxon>Glomeromycotina</taxon>
        <taxon>Glomeromycetes</taxon>
        <taxon>Glomerales</taxon>
        <taxon>Glomeraceae</taxon>
        <taxon>Funneliformis</taxon>
    </lineage>
</organism>
<reference evidence="1" key="1">
    <citation type="submission" date="2021-06" db="EMBL/GenBank/DDBJ databases">
        <authorList>
            <person name="Kallberg Y."/>
            <person name="Tangrot J."/>
            <person name="Rosling A."/>
        </authorList>
    </citation>
    <scope>NUCLEOTIDE SEQUENCE</scope>
    <source>
        <strain evidence="1">UK204</strain>
    </source>
</reference>
<dbReference type="EMBL" id="CAJVPQ010003142">
    <property type="protein sequence ID" value="CAG8619246.1"/>
    <property type="molecule type" value="Genomic_DNA"/>
</dbReference>
<gene>
    <name evidence="1" type="ORF">FCALED_LOCUS9468</name>
</gene>
<dbReference type="AlphaFoldDB" id="A0A9N9CZ15"/>
<sequence>MLHHVMIDRNQICENIDPNIKSISIRKERRRYNQFREIDDANILLDKELDQLVSSSDKDEDWFNQSDDNEDDTLNKQFISSEFNDLEIESDYEYSNTSADFSDMWILFRSSNIKKGFDYQI</sequence>